<dbReference type="PANTHER" id="PTHR21087:SF16">
    <property type="entry name" value="SHIKIMATE KINASE 1, CHLOROPLASTIC"/>
    <property type="match status" value="1"/>
</dbReference>
<comment type="catalytic activity">
    <reaction evidence="10 11">
        <text>shikimate + ATP = 3-phosphoshikimate + ADP + H(+)</text>
        <dbReference type="Rhea" id="RHEA:13121"/>
        <dbReference type="ChEBI" id="CHEBI:15378"/>
        <dbReference type="ChEBI" id="CHEBI:30616"/>
        <dbReference type="ChEBI" id="CHEBI:36208"/>
        <dbReference type="ChEBI" id="CHEBI:145989"/>
        <dbReference type="ChEBI" id="CHEBI:456216"/>
        <dbReference type="EC" id="2.7.1.71"/>
    </reaction>
</comment>
<evidence type="ECO:0000256" key="10">
    <source>
        <dbReference type="ARBA" id="ARBA00048567"/>
    </source>
</evidence>
<comment type="pathway">
    <text evidence="1 11">Metabolic intermediate biosynthesis; chorismate biosynthesis; chorismate from D-erythrose 4-phosphate and phosphoenolpyruvate: step 5/7.</text>
</comment>
<proteinExistence type="inferred from homology"/>
<keyword evidence="6 11" id="KW-0547">Nucleotide-binding</keyword>
<dbReference type="RefSeq" id="WP_128634366.1">
    <property type="nucleotide sequence ID" value="NZ_RRCN01000001.1"/>
</dbReference>
<dbReference type="GO" id="GO:0004765">
    <property type="term" value="F:shikimate kinase activity"/>
    <property type="evidence" value="ECO:0007669"/>
    <property type="project" value="UniProtKB-UniRule"/>
</dbReference>
<dbReference type="Proteomes" id="UP000267017">
    <property type="component" value="Unassembled WGS sequence"/>
</dbReference>
<evidence type="ECO:0000256" key="9">
    <source>
        <dbReference type="ARBA" id="ARBA00023141"/>
    </source>
</evidence>
<keyword evidence="11" id="KW-0460">Magnesium</keyword>
<comment type="caution">
    <text evidence="12">The sequence shown here is derived from an EMBL/GenBank/DDBJ whole genome shotgun (WGS) entry which is preliminary data.</text>
</comment>
<dbReference type="EMBL" id="RRCN01000001">
    <property type="protein sequence ID" value="RRJ66589.1"/>
    <property type="molecule type" value="Genomic_DNA"/>
</dbReference>
<evidence type="ECO:0000256" key="8">
    <source>
        <dbReference type="ARBA" id="ARBA00022840"/>
    </source>
</evidence>
<dbReference type="InterPro" id="IPR031322">
    <property type="entry name" value="Shikimate/glucono_kinase"/>
</dbReference>
<evidence type="ECO:0000313" key="13">
    <source>
        <dbReference type="Proteomes" id="UP000267017"/>
    </source>
</evidence>
<feature type="binding site" evidence="11">
    <location>
        <position position="140"/>
    </location>
    <ligand>
        <name>substrate</name>
    </ligand>
</feature>
<dbReference type="HAMAP" id="MF_00109">
    <property type="entry name" value="Shikimate_kinase"/>
    <property type="match status" value="1"/>
</dbReference>
<evidence type="ECO:0000256" key="7">
    <source>
        <dbReference type="ARBA" id="ARBA00022777"/>
    </source>
</evidence>
<comment type="similarity">
    <text evidence="2 11">Belongs to the shikimate kinase family.</text>
</comment>
<dbReference type="SUPFAM" id="SSF52540">
    <property type="entry name" value="P-loop containing nucleoside triphosphate hydrolases"/>
    <property type="match status" value="1"/>
</dbReference>
<comment type="caution">
    <text evidence="11">Lacks conserved residue(s) required for the propagation of feature annotation.</text>
</comment>
<keyword evidence="13" id="KW-1185">Reference proteome</keyword>
<dbReference type="PANTHER" id="PTHR21087">
    <property type="entry name" value="SHIKIMATE KINASE"/>
    <property type="match status" value="1"/>
</dbReference>
<sequence>MRTAKNNIVLIGMMGTGKSTVGSLLAAEAGLRLVDLDQMIVMETGRSIPEIFAEKGETFFRDTESRLLGQVLADDEGIVLATGGGVVLREQNCRAMLKNGLVIALKASADDIIARVGEDENRPLLAGGAKERVTALLEERKSAYDFAHHTVDTTGKTAEQVALEILTRCRG</sequence>
<comment type="function">
    <text evidence="11">Catalyzes the specific phosphorylation of the 3-hydroxyl group of shikimic acid using ATP as a cosubstrate.</text>
</comment>
<protein>
    <recommendedName>
        <fullName evidence="3 11">Shikimate kinase</fullName>
        <shortName evidence="11">SK</shortName>
        <ecNumber evidence="3 11">2.7.1.71</ecNumber>
    </recommendedName>
</protein>
<feature type="binding site" evidence="11">
    <location>
        <position position="19"/>
    </location>
    <ligand>
        <name>Mg(2+)</name>
        <dbReference type="ChEBI" id="CHEBI:18420"/>
    </ligand>
</feature>
<dbReference type="GO" id="GO:0009423">
    <property type="term" value="P:chorismate biosynthetic process"/>
    <property type="evidence" value="ECO:0007669"/>
    <property type="project" value="UniProtKB-UniRule"/>
</dbReference>
<evidence type="ECO:0000256" key="3">
    <source>
        <dbReference type="ARBA" id="ARBA00012154"/>
    </source>
</evidence>
<name>A0A3P3UAK0_9BACL</name>
<evidence type="ECO:0000313" key="12">
    <source>
        <dbReference type="EMBL" id="RRJ66589.1"/>
    </source>
</evidence>
<evidence type="ECO:0000256" key="11">
    <source>
        <dbReference type="HAMAP-Rule" id="MF_00109"/>
    </source>
</evidence>
<feature type="binding site" evidence="11">
    <location>
        <position position="61"/>
    </location>
    <ligand>
        <name>substrate</name>
    </ligand>
</feature>
<evidence type="ECO:0000256" key="6">
    <source>
        <dbReference type="ARBA" id="ARBA00022741"/>
    </source>
</evidence>
<accession>A0A3P3UAK0</accession>
<dbReference type="CDD" id="cd00464">
    <property type="entry name" value="SK"/>
    <property type="match status" value="1"/>
</dbReference>
<evidence type="ECO:0000256" key="1">
    <source>
        <dbReference type="ARBA" id="ARBA00004842"/>
    </source>
</evidence>
<organism evidence="12 13">
    <name type="scientific">Paenibacillus oralis</name>
    <dbReference type="NCBI Taxonomy" id="2490856"/>
    <lineage>
        <taxon>Bacteria</taxon>
        <taxon>Bacillati</taxon>
        <taxon>Bacillota</taxon>
        <taxon>Bacilli</taxon>
        <taxon>Bacillales</taxon>
        <taxon>Paenibacillaceae</taxon>
        <taxon>Paenibacillus</taxon>
    </lineage>
</organism>
<dbReference type="InterPro" id="IPR027417">
    <property type="entry name" value="P-loop_NTPase"/>
</dbReference>
<feature type="binding site" evidence="11">
    <location>
        <begin position="15"/>
        <end position="20"/>
    </location>
    <ligand>
        <name>ATP</name>
        <dbReference type="ChEBI" id="CHEBI:30616"/>
    </ligand>
</feature>
<keyword evidence="9 11" id="KW-0057">Aromatic amino acid biosynthesis</keyword>
<keyword evidence="8 11" id="KW-0067">ATP-binding</keyword>
<comment type="cofactor">
    <cofactor evidence="11">
        <name>Mg(2+)</name>
        <dbReference type="ChEBI" id="CHEBI:18420"/>
    </cofactor>
    <text evidence="11">Binds 1 Mg(2+) ion per subunit.</text>
</comment>
<reference evidence="12 13" key="1">
    <citation type="submission" date="2018-11" db="EMBL/GenBank/DDBJ databases">
        <title>Genome sequencing of Paenibacillus sp. KCOM 3021 (= ChDC PVNT-B20).</title>
        <authorList>
            <person name="Kook J.-K."/>
            <person name="Park S.-N."/>
            <person name="Lim Y.K."/>
        </authorList>
    </citation>
    <scope>NUCLEOTIDE SEQUENCE [LARGE SCALE GENOMIC DNA]</scope>
    <source>
        <strain evidence="12 13">KCOM 3021</strain>
    </source>
</reference>
<feature type="binding site" evidence="11">
    <location>
        <position position="37"/>
    </location>
    <ligand>
        <name>substrate</name>
    </ligand>
</feature>
<dbReference type="GO" id="GO:0005524">
    <property type="term" value="F:ATP binding"/>
    <property type="evidence" value="ECO:0007669"/>
    <property type="project" value="UniProtKB-UniRule"/>
</dbReference>
<dbReference type="AlphaFoldDB" id="A0A3P3UAK0"/>
<keyword evidence="5 11" id="KW-0808">Transferase</keyword>
<comment type="subunit">
    <text evidence="11">Monomer.</text>
</comment>
<dbReference type="OrthoDB" id="9800332at2"/>
<gene>
    <name evidence="11" type="primary">aroK</name>
    <name evidence="12" type="ORF">EHV15_29430</name>
</gene>
<dbReference type="Pfam" id="PF01202">
    <property type="entry name" value="SKI"/>
    <property type="match status" value="1"/>
</dbReference>
<dbReference type="UniPathway" id="UPA00053">
    <property type="reaction ID" value="UER00088"/>
</dbReference>
<evidence type="ECO:0000256" key="5">
    <source>
        <dbReference type="ARBA" id="ARBA00022679"/>
    </source>
</evidence>
<dbReference type="GO" id="GO:0009073">
    <property type="term" value="P:aromatic amino acid family biosynthetic process"/>
    <property type="evidence" value="ECO:0007669"/>
    <property type="project" value="UniProtKB-KW"/>
</dbReference>
<keyword evidence="11" id="KW-0963">Cytoplasm</keyword>
<dbReference type="InterPro" id="IPR023000">
    <property type="entry name" value="Shikimate_kinase_CS"/>
</dbReference>
<comment type="subcellular location">
    <subcellularLocation>
        <location evidence="11">Cytoplasm</location>
    </subcellularLocation>
</comment>
<dbReference type="Gene3D" id="3.40.50.300">
    <property type="entry name" value="P-loop containing nucleotide triphosphate hydrolases"/>
    <property type="match status" value="1"/>
</dbReference>
<evidence type="ECO:0000256" key="2">
    <source>
        <dbReference type="ARBA" id="ARBA00006997"/>
    </source>
</evidence>
<dbReference type="EC" id="2.7.1.71" evidence="3 11"/>
<dbReference type="GO" id="GO:0000287">
    <property type="term" value="F:magnesium ion binding"/>
    <property type="evidence" value="ECO:0007669"/>
    <property type="project" value="UniProtKB-UniRule"/>
</dbReference>
<feature type="binding site" evidence="11">
    <location>
        <position position="84"/>
    </location>
    <ligand>
        <name>substrate</name>
    </ligand>
</feature>
<evidence type="ECO:0000256" key="4">
    <source>
        <dbReference type="ARBA" id="ARBA00022605"/>
    </source>
</evidence>
<dbReference type="GO" id="GO:0008652">
    <property type="term" value="P:amino acid biosynthetic process"/>
    <property type="evidence" value="ECO:0007669"/>
    <property type="project" value="UniProtKB-KW"/>
</dbReference>
<keyword evidence="4 11" id="KW-0028">Amino-acid biosynthesis</keyword>
<feature type="binding site" evidence="11">
    <location>
        <position position="122"/>
    </location>
    <ligand>
        <name>ATP</name>
        <dbReference type="ChEBI" id="CHEBI:30616"/>
    </ligand>
</feature>
<keyword evidence="11" id="KW-0479">Metal-binding</keyword>
<keyword evidence="7 11" id="KW-0418">Kinase</keyword>
<dbReference type="PROSITE" id="PS01128">
    <property type="entry name" value="SHIKIMATE_KINASE"/>
    <property type="match status" value="1"/>
</dbReference>
<dbReference type="InterPro" id="IPR000623">
    <property type="entry name" value="Shikimate_kinase/TSH1"/>
</dbReference>
<dbReference type="PRINTS" id="PR01100">
    <property type="entry name" value="SHIKIMTKNASE"/>
</dbReference>
<dbReference type="GO" id="GO:0005829">
    <property type="term" value="C:cytosol"/>
    <property type="evidence" value="ECO:0007669"/>
    <property type="project" value="TreeGrafter"/>
</dbReference>